<dbReference type="EMBL" id="QEWP01000013">
    <property type="protein sequence ID" value="PWD98513.1"/>
    <property type="molecule type" value="Genomic_DNA"/>
</dbReference>
<evidence type="ECO:0000256" key="6">
    <source>
        <dbReference type="SAM" id="SignalP"/>
    </source>
</evidence>
<dbReference type="InterPro" id="IPR033985">
    <property type="entry name" value="SusD-like_N"/>
</dbReference>
<evidence type="ECO:0000256" key="1">
    <source>
        <dbReference type="ARBA" id="ARBA00004442"/>
    </source>
</evidence>
<feature type="chain" id="PRO_5015674545" evidence="6">
    <location>
        <begin position="21"/>
        <end position="495"/>
    </location>
</feature>
<evidence type="ECO:0000313" key="10">
    <source>
        <dbReference type="Proteomes" id="UP000244956"/>
    </source>
</evidence>
<accession>A0A2U2B650</accession>
<comment type="subcellular location">
    <subcellularLocation>
        <location evidence="1">Cell outer membrane</location>
    </subcellularLocation>
</comment>
<evidence type="ECO:0000313" key="9">
    <source>
        <dbReference type="EMBL" id="PWD98513.1"/>
    </source>
</evidence>
<proteinExistence type="inferred from homology"/>
<dbReference type="InterPro" id="IPR011990">
    <property type="entry name" value="TPR-like_helical_dom_sf"/>
</dbReference>
<dbReference type="AlphaFoldDB" id="A0A2U2B650"/>
<evidence type="ECO:0000259" key="7">
    <source>
        <dbReference type="Pfam" id="PF07980"/>
    </source>
</evidence>
<feature type="domain" description="SusD-like N-terminal" evidence="8">
    <location>
        <begin position="91"/>
        <end position="223"/>
    </location>
</feature>
<dbReference type="InterPro" id="IPR012944">
    <property type="entry name" value="SusD_RagB_dom"/>
</dbReference>
<comment type="caution">
    <text evidence="9">The sequence shown here is derived from an EMBL/GenBank/DDBJ whole genome shotgun (WGS) entry which is preliminary data.</text>
</comment>
<sequence length="495" mass="56378">MKRLNIKNFVLALMVVFAFGCEDVLDSPPYAELAPDNVLSSQKGIEALLYSSYDYQYFGGQSKDWVNISECMTDLALIREGGEAGNVAPFSNWTWDYTTPWINNSLWVSRYRSIREANLVIANVDGLDAEQSVKNRILAEARYLRAANYAMLYNLFGPVPLRMSPSEPGDKPRASDEEMLSFIETELDAVVEDLPHPDSRPSGYEYGRATKGSALGYLTKHYLNTRQWQKAAETAQRLMDLDYYELFPDFPTMFMVQNENSPEMVVPFPCTNEANTGGYQNNWFNGAMSQDFLSSPKIPQFERVLPVGTPWPTNFSVRDWVVDSFEEGDTRKNLIVDEYTATNGETKNYRDQRPDNARNMKFFDPNAKGAFHGNDFPYIRFADILLSRAEALNEMSGPNSESVDLLNDVRVRAGVSQYTLGDFASKEELRDAILQERVWEFLSEGKRREDLLRHNMLVSNAQERGIGSAVEYRRVFPIPQNEADTNMAIEQNEGY</sequence>
<evidence type="ECO:0000256" key="2">
    <source>
        <dbReference type="ARBA" id="ARBA00006275"/>
    </source>
</evidence>
<keyword evidence="3 6" id="KW-0732">Signal</keyword>
<protein>
    <submittedName>
        <fullName evidence="9">RagB/SusD family nutrient uptake outer membrane protein</fullName>
    </submittedName>
</protein>
<evidence type="ECO:0000259" key="8">
    <source>
        <dbReference type="Pfam" id="PF14322"/>
    </source>
</evidence>
<keyword evidence="4" id="KW-0472">Membrane</keyword>
<name>A0A2U2B650_9BACT</name>
<dbReference type="Proteomes" id="UP000244956">
    <property type="component" value="Unassembled WGS sequence"/>
</dbReference>
<dbReference type="Pfam" id="PF07980">
    <property type="entry name" value="SusD_RagB"/>
    <property type="match status" value="1"/>
</dbReference>
<organism evidence="9 10">
    <name type="scientific">Marinilabilia rubra</name>
    <dbReference type="NCBI Taxonomy" id="2162893"/>
    <lineage>
        <taxon>Bacteria</taxon>
        <taxon>Pseudomonadati</taxon>
        <taxon>Bacteroidota</taxon>
        <taxon>Bacteroidia</taxon>
        <taxon>Marinilabiliales</taxon>
        <taxon>Marinilabiliaceae</taxon>
        <taxon>Marinilabilia</taxon>
    </lineage>
</organism>
<feature type="signal peptide" evidence="6">
    <location>
        <begin position="1"/>
        <end position="20"/>
    </location>
</feature>
<comment type="similarity">
    <text evidence="2">Belongs to the SusD family.</text>
</comment>
<evidence type="ECO:0000256" key="3">
    <source>
        <dbReference type="ARBA" id="ARBA00022729"/>
    </source>
</evidence>
<dbReference type="Pfam" id="PF14322">
    <property type="entry name" value="SusD-like_3"/>
    <property type="match status" value="1"/>
</dbReference>
<feature type="domain" description="RagB/SusD" evidence="7">
    <location>
        <begin position="342"/>
        <end position="495"/>
    </location>
</feature>
<dbReference type="PROSITE" id="PS51257">
    <property type="entry name" value="PROKAR_LIPOPROTEIN"/>
    <property type="match status" value="1"/>
</dbReference>
<keyword evidence="10" id="KW-1185">Reference proteome</keyword>
<dbReference type="CDD" id="cd08977">
    <property type="entry name" value="SusD"/>
    <property type="match status" value="1"/>
</dbReference>
<dbReference type="RefSeq" id="WP_109265266.1">
    <property type="nucleotide sequence ID" value="NZ_QEWP01000013.1"/>
</dbReference>
<gene>
    <name evidence="9" type="ORF">DDZ16_14840</name>
</gene>
<dbReference type="GO" id="GO:0009279">
    <property type="term" value="C:cell outer membrane"/>
    <property type="evidence" value="ECO:0007669"/>
    <property type="project" value="UniProtKB-SubCell"/>
</dbReference>
<evidence type="ECO:0000256" key="4">
    <source>
        <dbReference type="ARBA" id="ARBA00023136"/>
    </source>
</evidence>
<evidence type="ECO:0000256" key="5">
    <source>
        <dbReference type="ARBA" id="ARBA00023237"/>
    </source>
</evidence>
<keyword evidence="5" id="KW-0998">Cell outer membrane</keyword>
<dbReference type="Gene3D" id="1.25.40.390">
    <property type="match status" value="1"/>
</dbReference>
<dbReference type="OrthoDB" id="636214at2"/>
<reference evidence="9 10" key="1">
    <citation type="submission" date="2018-05" db="EMBL/GenBank/DDBJ databases">
        <title>Marinilabilia rubrum sp. nov., isolated from saltern sediment.</title>
        <authorList>
            <person name="Zhang R."/>
        </authorList>
    </citation>
    <scope>NUCLEOTIDE SEQUENCE [LARGE SCALE GENOMIC DNA]</scope>
    <source>
        <strain evidence="9 10">WTE16</strain>
    </source>
</reference>
<dbReference type="SUPFAM" id="SSF48452">
    <property type="entry name" value="TPR-like"/>
    <property type="match status" value="1"/>
</dbReference>